<dbReference type="EMBL" id="BPQR01000050">
    <property type="protein sequence ID" value="GJE07675.1"/>
    <property type="molecule type" value="Genomic_DNA"/>
</dbReference>
<dbReference type="Proteomes" id="UP001055102">
    <property type="component" value="Unassembled WGS sequence"/>
</dbReference>
<comment type="caution">
    <text evidence="1">The sequence shown here is derived from an EMBL/GenBank/DDBJ whole genome shotgun (WGS) entry which is preliminary data.</text>
</comment>
<proteinExistence type="predicted"/>
<organism evidence="1 2">
    <name type="scientific">Methylobacterium jeotgali</name>
    <dbReference type="NCBI Taxonomy" id="381630"/>
    <lineage>
        <taxon>Bacteria</taxon>
        <taxon>Pseudomonadati</taxon>
        <taxon>Pseudomonadota</taxon>
        <taxon>Alphaproteobacteria</taxon>
        <taxon>Hyphomicrobiales</taxon>
        <taxon>Methylobacteriaceae</taxon>
        <taxon>Methylobacterium</taxon>
    </lineage>
</organism>
<name>A0ABQ4SYV3_9HYPH</name>
<keyword evidence="2" id="KW-1185">Reference proteome</keyword>
<dbReference type="RefSeq" id="WP_238276986.1">
    <property type="nucleotide sequence ID" value="NZ_BPQR01000050.1"/>
</dbReference>
<gene>
    <name evidence="1" type="ORF">AOPFMNJM_3005</name>
</gene>
<reference evidence="1" key="2">
    <citation type="submission" date="2021-08" db="EMBL/GenBank/DDBJ databases">
        <authorList>
            <person name="Tani A."/>
            <person name="Ola A."/>
            <person name="Ogura Y."/>
            <person name="Katsura K."/>
            <person name="Hayashi T."/>
        </authorList>
    </citation>
    <scope>NUCLEOTIDE SEQUENCE</scope>
    <source>
        <strain evidence="1">LMG 23639</strain>
    </source>
</reference>
<protein>
    <submittedName>
        <fullName evidence="1">Uncharacterized protein</fullName>
    </submittedName>
</protein>
<sequence>MARKAARVLILGGVLAGLVGGLLAWDEDARREQVETCRRVLPALLPPETEPKLLRAGSGASAETARIDYQVAGRPHAVLCRFDREGALAEIVHDGRPVSGASLHFLKRYYLDTPEAHAAKQPRERPQ</sequence>
<evidence type="ECO:0000313" key="2">
    <source>
        <dbReference type="Proteomes" id="UP001055102"/>
    </source>
</evidence>
<evidence type="ECO:0000313" key="1">
    <source>
        <dbReference type="EMBL" id="GJE07675.1"/>
    </source>
</evidence>
<reference evidence="1" key="1">
    <citation type="journal article" date="2021" name="Front. Microbiol.">
        <title>Comprehensive Comparative Genomics and Phenotyping of Methylobacterium Species.</title>
        <authorList>
            <person name="Alessa O."/>
            <person name="Ogura Y."/>
            <person name="Fujitani Y."/>
            <person name="Takami H."/>
            <person name="Hayashi T."/>
            <person name="Sahin N."/>
            <person name="Tani A."/>
        </authorList>
    </citation>
    <scope>NUCLEOTIDE SEQUENCE</scope>
    <source>
        <strain evidence="1">LMG 23639</strain>
    </source>
</reference>
<accession>A0ABQ4SYV3</accession>